<dbReference type="KEGG" id="aplc:110973636"/>
<evidence type="ECO:0000256" key="3">
    <source>
        <dbReference type="ARBA" id="ARBA00023274"/>
    </source>
</evidence>
<evidence type="ECO:0000313" key="4">
    <source>
        <dbReference type="Proteomes" id="UP000694845"/>
    </source>
</evidence>
<keyword evidence="4" id="KW-1185">Reference proteome</keyword>
<dbReference type="Proteomes" id="UP000694845">
    <property type="component" value="Unplaced"/>
</dbReference>
<dbReference type="PANTHER" id="PTHR36427:SF3">
    <property type="entry name" value="LARGE RIBOSOMAL SUBUNIT PROTEIN UL1M"/>
    <property type="match status" value="1"/>
</dbReference>
<evidence type="ECO:0000256" key="1">
    <source>
        <dbReference type="ARBA" id="ARBA00010531"/>
    </source>
</evidence>
<dbReference type="InterPro" id="IPR016095">
    <property type="entry name" value="Ribosomal_uL1_3-a/b-sand"/>
</dbReference>
<dbReference type="GO" id="GO:0005840">
    <property type="term" value="C:ribosome"/>
    <property type="evidence" value="ECO:0007669"/>
    <property type="project" value="UniProtKB-KW"/>
</dbReference>
<proteinExistence type="inferred from homology"/>
<keyword evidence="2" id="KW-0689">Ribosomal protein</keyword>
<accession>A0A8B7XJC7</accession>
<dbReference type="GeneID" id="110973636"/>
<dbReference type="SUPFAM" id="SSF56808">
    <property type="entry name" value="Ribosomal protein L1"/>
    <property type="match status" value="1"/>
</dbReference>
<dbReference type="GO" id="GO:1990904">
    <property type="term" value="C:ribonucleoprotein complex"/>
    <property type="evidence" value="ECO:0007669"/>
    <property type="project" value="UniProtKB-KW"/>
</dbReference>
<sequence>MAASMSMMSVRVAAAISRSSSHARGLRHVRHRLQQDVICSFHCQASISDSQQGSRSVFTSPGYLQSRSFSSITGQVSDEPAEETVAEEAMVVQERPKDYLAWKPVDDVYLHMHYPPQLKSFHEAMEILRKQDTWMFCRRRNKYADRTVTISVNLDMALKKKKLVDPFQSMLILPHAFKPDNTVLCFARGSDAQVAIDARADIVGGEELVPKVLSKEVKDFDYCVSSPDMMAELAPLRQLLRKRFPNSKRGSVGLDLPSMIHRYKKGQEYKCQIKGKHVNVAIGKLSLTNDQLEENMQCIITDICKHKPPEFGPFVTKLTINAFLLDGVRINFEKYLPAPVDELESVGLSSEQEKVIL</sequence>
<name>A0A8B7XJC7_ACAPL</name>
<dbReference type="InterPro" id="IPR023674">
    <property type="entry name" value="Ribosomal_uL1-like"/>
</dbReference>
<dbReference type="Pfam" id="PF00687">
    <property type="entry name" value="Ribosomal_L1"/>
    <property type="match status" value="1"/>
</dbReference>
<comment type="similarity">
    <text evidence="1">Belongs to the universal ribosomal protein uL1 family.</text>
</comment>
<reference evidence="5" key="1">
    <citation type="submission" date="2025-08" db="UniProtKB">
        <authorList>
            <consortium name="RefSeq"/>
        </authorList>
    </citation>
    <scope>IDENTIFICATION</scope>
</reference>
<evidence type="ECO:0000313" key="5">
    <source>
        <dbReference type="RefSeq" id="XP_022080291.1"/>
    </source>
</evidence>
<dbReference type="Gene3D" id="3.30.190.20">
    <property type="match status" value="1"/>
</dbReference>
<dbReference type="AlphaFoldDB" id="A0A8B7XJC7"/>
<dbReference type="PANTHER" id="PTHR36427">
    <property type="entry name" value="54S RIBOSOMAL PROTEIN L1, MITOCHONDRIAL"/>
    <property type="match status" value="1"/>
</dbReference>
<keyword evidence="3" id="KW-0687">Ribonucleoprotein</keyword>
<gene>
    <name evidence="5" type="primary">LOC110973636</name>
</gene>
<protein>
    <submittedName>
        <fullName evidence="5">39S ribosomal protein L1, mitochondrial-like isoform X1</fullName>
    </submittedName>
</protein>
<organism evidence="4 5">
    <name type="scientific">Acanthaster planci</name>
    <name type="common">Crown-of-thorns starfish</name>
    <dbReference type="NCBI Taxonomy" id="133434"/>
    <lineage>
        <taxon>Eukaryota</taxon>
        <taxon>Metazoa</taxon>
        <taxon>Echinodermata</taxon>
        <taxon>Eleutherozoa</taxon>
        <taxon>Asterozoa</taxon>
        <taxon>Asteroidea</taxon>
        <taxon>Valvatacea</taxon>
        <taxon>Valvatida</taxon>
        <taxon>Acanthasteridae</taxon>
        <taxon>Acanthaster</taxon>
    </lineage>
</organism>
<dbReference type="Gene3D" id="3.40.50.790">
    <property type="match status" value="1"/>
</dbReference>
<evidence type="ECO:0000256" key="2">
    <source>
        <dbReference type="ARBA" id="ARBA00022980"/>
    </source>
</evidence>
<dbReference type="CTD" id="65008"/>
<dbReference type="InterPro" id="IPR028364">
    <property type="entry name" value="Ribosomal_uL1/biogenesis"/>
</dbReference>
<dbReference type="RefSeq" id="XP_022080291.1">
    <property type="nucleotide sequence ID" value="XM_022224599.1"/>
</dbReference>
<dbReference type="OrthoDB" id="1747252at2759"/>